<sequence>MESFNAIEAECLPSSEASFSSSQTNIASKKPSAATQKKLLVLKSKSPKRSDNNKYYEILGVSKSASQDELKKAYRKSAIKNHPDKGGDPEKGEPINPYSIAHVHI</sequence>
<comment type="caution">
    <text evidence="1">The sequence shown here is derived from an EMBL/GenBank/DDBJ whole genome shotgun (WGS) entry which is preliminary data.</text>
</comment>
<keyword evidence="2" id="KW-1185">Reference proteome</keyword>
<proteinExistence type="predicted"/>
<evidence type="ECO:0000313" key="2">
    <source>
        <dbReference type="Proteomes" id="UP001060215"/>
    </source>
</evidence>
<name>A0ACC0I2R8_9ERIC</name>
<reference evidence="1 2" key="1">
    <citation type="journal article" date="2022" name="Plant J.">
        <title>Chromosome-level genome of Camellia lanceoleosa provides a valuable resource for understanding genome evolution and self-incompatibility.</title>
        <authorList>
            <person name="Gong W."/>
            <person name="Xiao S."/>
            <person name="Wang L."/>
            <person name="Liao Z."/>
            <person name="Chang Y."/>
            <person name="Mo W."/>
            <person name="Hu G."/>
            <person name="Li W."/>
            <person name="Zhao G."/>
            <person name="Zhu H."/>
            <person name="Hu X."/>
            <person name="Ji K."/>
            <person name="Xiang X."/>
            <person name="Song Q."/>
            <person name="Yuan D."/>
            <person name="Jin S."/>
            <person name="Zhang L."/>
        </authorList>
    </citation>
    <scope>NUCLEOTIDE SEQUENCE [LARGE SCALE GENOMIC DNA]</scope>
    <source>
        <strain evidence="1">SQ_2022a</strain>
    </source>
</reference>
<gene>
    <name evidence="1" type="ORF">LOK49_LG04G02995</name>
</gene>
<protein>
    <submittedName>
        <fullName evidence="1">Uncharacterized protein</fullName>
    </submittedName>
</protein>
<evidence type="ECO:0000313" key="1">
    <source>
        <dbReference type="EMBL" id="KAI8019597.1"/>
    </source>
</evidence>
<dbReference type="Proteomes" id="UP001060215">
    <property type="component" value="Chromosome 2"/>
</dbReference>
<organism evidence="1 2">
    <name type="scientific">Camellia lanceoleosa</name>
    <dbReference type="NCBI Taxonomy" id="1840588"/>
    <lineage>
        <taxon>Eukaryota</taxon>
        <taxon>Viridiplantae</taxon>
        <taxon>Streptophyta</taxon>
        <taxon>Embryophyta</taxon>
        <taxon>Tracheophyta</taxon>
        <taxon>Spermatophyta</taxon>
        <taxon>Magnoliopsida</taxon>
        <taxon>eudicotyledons</taxon>
        <taxon>Gunneridae</taxon>
        <taxon>Pentapetalae</taxon>
        <taxon>asterids</taxon>
        <taxon>Ericales</taxon>
        <taxon>Theaceae</taxon>
        <taxon>Camellia</taxon>
    </lineage>
</organism>
<dbReference type="EMBL" id="CM045759">
    <property type="protein sequence ID" value="KAI8019597.1"/>
    <property type="molecule type" value="Genomic_DNA"/>
</dbReference>
<accession>A0ACC0I2R8</accession>